<keyword evidence="4" id="KW-0500">Molybdenum</keyword>
<feature type="binding site" evidence="4">
    <location>
        <position position="73"/>
    </location>
    <ligand>
        <name>molybdate</name>
        <dbReference type="ChEBI" id="CHEBI:36264"/>
    </ligand>
</feature>
<feature type="binding site" evidence="4">
    <location>
        <position position="182"/>
    </location>
    <ligand>
        <name>molybdate</name>
        <dbReference type="ChEBI" id="CHEBI:36264"/>
    </ligand>
</feature>
<feature type="chain" id="PRO_5022817078" evidence="5">
    <location>
        <begin position="24"/>
        <end position="269"/>
    </location>
</feature>
<dbReference type="InterPro" id="IPR005950">
    <property type="entry name" value="ModA"/>
</dbReference>
<organism evidence="6 7">
    <name type="scientific">Prosthecochloris vibrioformis</name>
    <name type="common">Chlorobium vibrioforme</name>
    <dbReference type="NCBI Taxonomy" id="1098"/>
    <lineage>
        <taxon>Bacteria</taxon>
        <taxon>Pseudomonadati</taxon>
        <taxon>Chlorobiota</taxon>
        <taxon>Chlorobiia</taxon>
        <taxon>Chlorobiales</taxon>
        <taxon>Chlorobiaceae</taxon>
        <taxon>Prosthecochloris</taxon>
    </lineage>
</organism>
<reference evidence="6 7" key="1">
    <citation type="submission" date="2019-05" db="EMBL/GenBank/DDBJ databases">
        <title>Draft Whole-Genome sequence of the green sulfur bacterium Prosthecochloris vibrioformis DSM 260.</title>
        <authorList>
            <person name="Meyer T.E."/>
            <person name="Kyndt J.A."/>
        </authorList>
    </citation>
    <scope>NUCLEOTIDE SEQUENCE [LARGE SCALE GENOMIC DNA]</scope>
    <source>
        <strain evidence="6 7">DSM 260</strain>
    </source>
</reference>
<evidence type="ECO:0000313" key="7">
    <source>
        <dbReference type="Proteomes" id="UP000309544"/>
    </source>
</evidence>
<name>A0A5C4S0R5_PROVB</name>
<sequence length="269" mass="29070">MKKRYAGWVGGMLLLLMICVATGCSGDASRAPRQMHVAAAANLSYVMDELLEGFRAAHPDYADADMKVTLASSGSLTSQIRNSAPYDIFLAANVGYPEAVVADGLAAGEPVVYAAGVPVLVYRGRAGIEEPEGVGFLDDDFYGKIALAQPELAPYGQAAVDIMKKAGMYDELEPKFVFGKSITQTFQLTVTAADAGFIAKSLLYGDKGGEIEKAGLKVREFSASDYRPDMLRQAMVLLDDKNELAREFFLFMQGDEAREILQTTGYMVQ</sequence>
<dbReference type="InterPro" id="IPR050682">
    <property type="entry name" value="ModA/WtpA"/>
</dbReference>
<dbReference type="EMBL" id="VDCI01000004">
    <property type="protein sequence ID" value="TNJ36657.1"/>
    <property type="molecule type" value="Genomic_DNA"/>
</dbReference>
<evidence type="ECO:0000256" key="1">
    <source>
        <dbReference type="ARBA" id="ARBA00009175"/>
    </source>
</evidence>
<dbReference type="GO" id="GO:0046872">
    <property type="term" value="F:metal ion binding"/>
    <property type="evidence" value="ECO:0007669"/>
    <property type="project" value="UniProtKB-KW"/>
</dbReference>
<evidence type="ECO:0000256" key="4">
    <source>
        <dbReference type="PIRSR" id="PIRSR004846-1"/>
    </source>
</evidence>
<feature type="signal peptide" evidence="5">
    <location>
        <begin position="1"/>
        <end position="23"/>
    </location>
</feature>
<accession>A0A5C4S0R5</accession>
<evidence type="ECO:0000256" key="5">
    <source>
        <dbReference type="SAM" id="SignalP"/>
    </source>
</evidence>
<evidence type="ECO:0000256" key="3">
    <source>
        <dbReference type="ARBA" id="ARBA00022729"/>
    </source>
</evidence>
<protein>
    <submittedName>
        <fullName evidence="6">Molybdate ABC transporter substrate-binding protein</fullName>
    </submittedName>
</protein>
<evidence type="ECO:0000256" key="2">
    <source>
        <dbReference type="ARBA" id="ARBA00022723"/>
    </source>
</evidence>
<comment type="similarity">
    <text evidence="1">Belongs to the bacterial solute-binding protein ModA family.</text>
</comment>
<proteinExistence type="inferred from homology"/>
<dbReference type="AlphaFoldDB" id="A0A5C4S0R5"/>
<dbReference type="Proteomes" id="UP000309544">
    <property type="component" value="Unassembled WGS sequence"/>
</dbReference>
<dbReference type="GO" id="GO:0030973">
    <property type="term" value="F:molybdate ion binding"/>
    <property type="evidence" value="ECO:0007669"/>
    <property type="project" value="InterPro"/>
</dbReference>
<dbReference type="PANTHER" id="PTHR30632">
    <property type="entry name" value="MOLYBDATE-BINDING PERIPLASMIC PROTEIN"/>
    <property type="match status" value="1"/>
</dbReference>
<keyword evidence="2 4" id="KW-0479">Metal-binding</keyword>
<dbReference type="PROSITE" id="PS51257">
    <property type="entry name" value="PROKAR_LIPOPROTEIN"/>
    <property type="match status" value="1"/>
</dbReference>
<keyword evidence="7" id="KW-1185">Reference proteome</keyword>
<gene>
    <name evidence="6" type="primary">modA</name>
    <name evidence="6" type="ORF">FGF68_06230</name>
</gene>
<dbReference type="GO" id="GO:0015689">
    <property type="term" value="P:molybdate ion transport"/>
    <property type="evidence" value="ECO:0007669"/>
    <property type="project" value="InterPro"/>
</dbReference>
<evidence type="ECO:0000313" key="6">
    <source>
        <dbReference type="EMBL" id="TNJ36657.1"/>
    </source>
</evidence>
<keyword evidence="3 5" id="KW-0732">Signal</keyword>
<comment type="caution">
    <text evidence="6">The sequence shown here is derived from an EMBL/GenBank/DDBJ whole genome shotgun (WGS) entry which is preliminary data.</text>
</comment>
<dbReference type="SUPFAM" id="SSF53850">
    <property type="entry name" value="Periplasmic binding protein-like II"/>
    <property type="match status" value="1"/>
</dbReference>
<dbReference type="RefSeq" id="WP_083188105.1">
    <property type="nucleotide sequence ID" value="NZ_VDCI01000004.1"/>
</dbReference>
<dbReference type="Gene3D" id="3.40.190.10">
    <property type="entry name" value="Periplasmic binding protein-like II"/>
    <property type="match status" value="2"/>
</dbReference>
<dbReference type="InterPro" id="IPR044084">
    <property type="entry name" value="AvModA-like_subst-bd"/>
</dbReference>
<dbReference type="Pfam" id="PF13531">
    <property type="entry name" value="SBP_bac_11"/>
    <property type="match status" value="1"/>
</dbReference>
<dbReference type="PIRSF" id="PIRSF004846">
    <property type="entry name" value="ModA"/>
    <property type="match status" value="1"/>
</dbReference>
<dbReference type="PANTHER" id="PTHR30632:SF14">
    <property type="entry name" value="TUNGSTATE_MOLYBDATE_CHROMATE-BINDING PROTEIN MODA"/>
    <property type="match status" value="1"/>
</dbReference>
<dbReference type="NCBIfam" id="TIGR01256">
    <property type="entry name" value="modA"/>
    <property type="match status" value="1"/>
</dbReference>
<dbReference type="CDD" id="cd13539">
    <property type="entry name" value="PBP2_AvModA"/>
    <property type="match status" value="1"/>
</dbReference>